<evidence type="ECO:0000256" key="5">
    <source>
        <dbReference type="ARBA" id="ARBA00012779"/>
    </source>
</evidence>
<dbReference type="Pfam" id="PF13621">
    <property type="entry name" value="Cupin_8"/>
    <property type="match status" value="1"/>
</dbReference>
<evidence type="ECO:0000259" key="17">
    <source>
        <dbReference type="PROSITE" id="PS51184"/>
    </source>
</evidence>
<comment type="function">
    <text evidence="11">Probable S-adenosyl-L-methionine-dependent methyltransferase that acts as a component of the wybutosine biosynthesis pathway. Wybutosine is a hyper modified guanosine with a tricyclic base found at the 3'-position adjacent to the anticodon of eukaryotic phenylalanine tRNA. May methylate the carboxyl group of leucine residues to form alpha-leucine ester residues.</text>
</comment>
<evidence type="ECO:0000256" key="2">
    <source>
        <dbReference type="ARBA" id="ARBA00004797"/>
    </source>
</evidence>
<dbReference type="InterPro" id="IPR041667">
    <property type="entry name" value="Cupin_8"/>
</dbReference>
<dbReference type="SUPFAM" id="SSF53335">
    <property type="entry name" value="S-adenosyl-L-methionine-dependent methyltransferases"/>
    <property type="match status" value="1"/>
</dbReference>
<keyword evidence="9" id="KW-0949">S-adenosyl-L-methionine</keyword>
<evidence type="ECO:0000313" key="19">
    <source>
        <dbReference type="Proteomes" id="UP000054342"/>
    </source>
</evidence>
<dbReference type="HOGENOM" id="CLU_002761_1_0_1"/>
<name>A0A0D2DD03_9EURO</name>
<feature type="region of interest" description="Disordered" evidence="16">
    <location>
        <begin position="921"/>
        <end position="948"/>
    </location>
</feature>
<feature type="domain" description="JmjC" evidence="17">
    <location>
        <begin position="853"/>
        <end position="1004"/>
    </location>
</feature>
<evidence type="ECO:0000256" key="8">
    <source>
        <dbReference type="ARBA" id="ARBA00022679"/>
    </source>
</evidence>
<dbReference type="Gene3D" id="2.120.10.80">
    <property type="entry name" value="Kelch-type beta propeller"/>
    <property type="match status" value="1"/>
</dbReference>
<dbReference type="GO" id="GO:0030488">
    <property type="term" value="P:tRNA methylation"/>
    <property type="evidence" value="ECO:0007669"/>
    <property type="project" value="TreeGrafter"/>
</dbReference>
<evidence type="ECO:0000313" key="18">
    <source>
        <dbReference type="EMBL" id="KIW60187.1"/>
    </source>
</evidence>
<keyword evidence="8" id="KW-0808">Transferase</keyword>
<dbReference type="STRING" id="348802.A0A0D2DD03"/>
<dbReference type="Pfam" id="PF13418">
    <property type="entry name" value="Beta-prop_TYW4"/>
    <property type="match status" value="1"/>
</dbReference>
<proteinExistence type="inferred from homology"/>
<dbReference type="InterPro" id="IPR015915">
    <property type="entry name" value="Kelch-typ_b-propeller"/>
</dbReference>
<feature type="region of interest" description="Disordered" evidence="16">
    <location>
        <begin position="1008"/>
        <end position="1027"/>
    </location>
</feature>
<reference evidence="18 19" key="1">
    <citation type="submission" date="2015-01" db="EMBL/GenBank/DDBJ databases">
        <title>The Genome Sequence of Exophiala xenobiotica CBS118157.</title>
        <authorList>
            <consortium name="The Broad Institute Genomics Platform"/>
            <person name="Cuomo C."/>
            <person name="de Hoog S."/>
            <person name="Gorbushina A."/>
            <person name="Stielow B."/>
            <person name="Teixiera M."/>
            <person name="Abouelleil A."/>
            <person name="Chapman S.B."/>
            <person name="Priest M."/>
            <person name="Young S.K."/>
            <person name="Wortman J."/>
            <person name="Nusbaum C."/>
            <person name="Birren B."/>
        </authorList>
    </citation>
    <scope>NUCLEOTIDE SEQUENCE [LARGE SCALE GENOMIC DNA]</scope>
    <source>
        <strain evidence="18 19">CBS 118157</strain>
    </source>
</reference>
<keyword evidence="19" id="KW-1185">Reference proteome</keyword>
<evidence type="ECO:0000256" key="6">
    <source>
        <dbReference type="ARBA" id="ARBA00018045"/>
    </source>
</evidence>
<sequence>MASLAASRRDATDDEIAMEKNAGLIMGTNNSSIVSKRSVERLYLPQPHFYRYFVKKPLRRAPLINRGYWLRMRAIDWVVRQFLERPSDQKKVIINLGCGYDPIPFQWLAQDKNLCSGTKFVDVDFGELMISKREIIRNTPRMRDLLSINADMSQETGIVLDSEEYVAIGCDLRNLRRLERLLRSVVDLDDCLVLCVAEVSITYMAAEDSDALIAWTSTLSPDVTFCLLEQQSPDRPDNPFTATMMKHFAKLGTPLRSVFKYPGCHTQTLRFQSAGFHMVETQNLWELWADPRFLSPSQRMSLDEVEPFDEWEEFALFASHYGLIIAQTGDEPLISEQPRSRRASIDSIASDLSTRTVSPYSGLTQFFAYKYTQNPEREGRTHHASAYRIPGEDAIGLHGGVGLQARLSSTSVYCATDCKLPPPSLPPEDIGARCCHTMTTLANGQNILVGGRGSPSAPMKDCWLQIGSKWERIQDLPEPRFRHRAAAVVLPDKQYGVVVFGGKTSATKVAIDCLLWDKKNGWQKLRSLLKDPMPRFGASFVRLGFNHGLLFGGMRNDGVICQGLWRWRLTIRDGVVAGITFKPSNALDTSAGIWPWLSRLGASYSVIRNELLVVGGVARHGCIPKDYEILSILGSFSAFGEFEKEMELRVACVIPRKDANVPRPFFIGHSTHRTASVEDRTTLIVGGGATCFSFGAYWNPGCWLLYFFEAGDVTPWALIKPTQRNALPGGQPLPKEGSMRPLISVDCVSLCSEQDFTSILHAGVPKILTCFDIGPCISQWTASYLLSKVPSSRSVIIHTASSRTMNFQRKDFAYTTVPFHKFIQQLQTDHSAHMYLRSISSTKPTQVPAVFSTDWPELAPDFHLPQHLEFIHRNQHSSPLRISANVNMWLHYDVMANVLFQIRGTRKLILFPPDDIKHLSFPPGSTTSTIDIFEPSSNPETEEDRLRPIPNTQPHVAILRPGEALFIPPLWAHSGTPLPSPAPAQASEPTPTSEDQSATATAITATTTATTATLSNSNAKPHSSDPATSRINISLNIFFRSLSASAYPAGRDVYGNRDLAAYEDGRRDLDKILRRFIIHHTNANATNGAAASKTTTASTDGDHQNIVAGPGSGVANGQQPTNNDALLEPATKLLEAIPKPIAKAYLERLADELRERAERL</sequence>
<dbReference type="PANTHER" id="PTHR46529">
    <property type="entry name" value="TRNA WYBUTOSINE-SYNTHESIZING PROTEIN 4"/>
    <property type="match status" value="1"/>
</dbReference>
<keyword evidence="7" id="KW-0489">Methyltransferase</keyword>
<organism evidence="18 19">
    <name type="scientific">Exophiala xenobiotica</name>
    <dbReference type="NCBI Taxonomy" id="348802"/>
    <lineage>
        <taxon>Eukaryota</taxon>
        <taxon>Fungi</taxon>
        <taxon>Dikarya</taxon>
        <taxon>Ascomycota</taxon>
        <taxon>Pezizomycotina</taxon>
        <taxon>Eurotiomycetes</taxon>
        <taxon>Chaetothyriomycetidae</taxon>
        <taxon>Chaetothyriales</taxon>
        <taxon>Herpotrichiellaceae</taxon>
        <taxon>Exophiala</taxon>
    </lineage>
</organism>
<dbReference type="UniPathway" id="UPA00375"/>
<dbReference type="PANTHER" id="PTHR46529:SF1">
    <property type="entry name" value="TRNA WYBUTOSINE-SYNTHESIZING PROTEIN 4"/>
    <property type="match status" value="1"/>
</dbReference>
<comment type="catalytic activity">
    <reaction evidence="15">
        <text>7-[(3S)-(3-amino-3-methoxycarbonyl)propyl]wyosine(37) in tRNA(Phe) + S-adenosyl-L-methionine + CO2 = wybutosine(37) in tRNA(Phe) + S-adenosyl-L-homocysteine + 2 H(+)</text>
        <dbReference type="Rhea" id="RHEA:37119"/>
        <dbReference type="Rhea" id="RHEA-COMP:11844"/>
        <dbReference type="Rhea" id="RHEA-COMP:11847"/>
        <dbReference type="ChEBI" id="CHEBI:15378"/>
        <dbReference type="ChEBI" id="CHEBI:16526"/>
        <dbReference type="ChEBI" id="CHEBI:57856"/>
        <dbReference type="ChEBI" id="CHEBI:59789"/>
        <dbReference type="ChEBI" id="CHEBI:73544"/>
        <dbReference type="ChEBI" id="CHEBI:74275"/>
        <dbReference type="EC" id="2.3.1.231"/>
    </reaction>
</comment>
<evidence type="ECO:0000256" key="7">
    <source>
        <dbReference type="ARBA" id="ARBA00022603"/>
    </source>
</evidence>
<comment type="pathway">
    <text evidence="2">tRNA modification; wybutosine-tRNA(Phe) biosynthesis.</text>
</comment>
<dbReference type="EC" id="2.1.1.290" evidence="5"/>
<evidence type="ECO:0000256" key="15">
    <source>
        <dbReference type="ARBA" id="ARBA00049250"/>
    </source>
</evidence>
<dbReference type="OrthoDB" id="47172at2759"/>
<dbReference type="GeneID" id="25322332"/>
<evidence type="ECO:0000256" key="16">
    <source>
        <dbReference type="SAM" id="MobiDB-lite"/>
    </source>
</evidence>
<dbReference type="GO" id="GO:0031591">
    <property type="term" value="P:wybutosine biosynthetic process"/>
    <property type="evidence" value="ECO:0007669"/>
    <property type="project" value="TreeGrafter"/>
</dbReference>
<dbReference type="SUPFAM" id="SSF117281">
    <property type="entry name" value="Kelch motif"/>
    <property type="match status" value="1"/>
</dbReference>
<evidence type="ECO:0000256" key="3">
    <source>
        <dbReference type="ARBA" id="ARBA00010703"/>
    </source>
</evidence>
<dbReference type="InterPro" id="IPR029063">
    <property type="entry name" value="SAM-dependent_MTases_sf"/>
</dbReference>
<evidence type="ECO:0000256" key="13">
    <source>
        <dbReference type="ARBA" id="ARBA00030231"/>
    </source>
</evidence>
<accession>A0A0D2DD03</accession>
<dbReference type="EMBL" id="KN847317">
    <property type="protein sequence ID" value="KIW60187.1"/>
    <property type="molecule type" value="Genomic_DNA"/>
</dbReference>
<comment type="similarity">
    <text evidence="3">Belongs to the methyltransferase superfamily. LCMT family.</text>
</comment>
<dbReference type="Gene3D" id="2.60.120.650">
    <property type="entry name" value="Cupin"/>
    <property type="match status" value="1"/>
</dbReference>
<dbReference type="Pfam" id="PF04072">
    <property type="entry name" value="LCM"/>
    <property type="match status" value="1"/>
</dbReference>
<dbReference type="GO" id="GO:0008175">
    <property type="term" value="F:tRNA methyltransferase activity"/>
    <property type="evidence" value="ECO:0007669"/>
    <property type="project" value="TreeGrafter"/>
</dbReference>
<feature type="compositionally biased region" description="Polar residues" evidence="16">
    <location>
        <begin position="1014"/>
        <end position="1027"/>
    </location>
</feature>
<dbReference type="AlphaFoldDB" id="A0A0D2DD03"/>
<dbReference type="InterPro" id="IPR007213">
    <property type="entry name" value="Ppm1/Ppm2/Tcmp"/>
</dbReference>
<dbReference type="Gene3D" id="3.40.50.150">
    <property type="entry name" value="Vaccinia Virus protein VP39"/>
    <property type="match status" value="1"/>
</dbReference>
<feature type="region of interest" description="Disordered" evidence="16">
    <location>
        <begin position="977"/>
        <end position="1001"/>
    </location>
</feature>
<dbReference type="SUPFAM" id="SSF51197">
    <property type="entry name" value="Clavaminate synthase-like"/>
    <property type="match status" value="1"/>
</dbReference>
<evidence type="ECO:0000256" key="14">
    <source>
        <dbReference type="ARBA" id="ARBA00030847"/>
    </source>
</evidence>
<comment type="catalytic activity">
    <reaction evidence="1">
        <text>7-[(3S)-3-amino-3-carboxypropyl]wyosine(37) in tRNA(Phe) + S-adenosyl-L-methionine = 7-[(3S)-(3-amino-3-methoxycarbonyl)propyl]wyosine(37) in tRNA(Phe) + S-adenosyl-L-homocysteine</text>
        <dbReference type="Rhea" id="RHEA:36903"/>
        <dbReference type="Rhea" id="RHEA-COMP:10379"/>
        <dbReference type="Rhea" id="RHEA-COMP:11844"/>
        <dbReference type="ChEBI" id="CHEBI:57856"/>
        <dbReference type="ChEBI" id="CHEBI:59789"/>
        <dbReference type="ChEBI" id="CHEBI:73543"/>
        <dbReference type="ChEBI" id="CHEBI:74275"/>
        <dbReference type="EC" id="2.1.1.290"/>
    </reaction>
</comment>
<gene>
    <name evidence="18" type="ORF">PV05_00424</name>
</gene>
<dbReference type="InterPro" id="IPR003347">
    <property type="entry name" value="JmjC_dom"/>
</dbReference>
<feature type="compositionally biased region" description="Polar residues" evidence="16">
    <location>
        <begin position="923"/>
        <end position="939"/>
    </location>
</feature>
<evidence type="ECO:0000256" key="12">
    <source>
        <dbReference type="ARBA" id="ARBA00029750"/>
    </source>
</evidence>
<dbReference type="RefSeq" id="XP_013320771.1">
    <property type="nucleotide sequence ID" value="XM_013465317.1"/>
</dbReference>
<evidence type="ECO:0000256" key="1">
    <source>
        <dbReference type="ARBA" id="ARBA00001806"/>
    </source>
</evidence>
<feature type="compositionally biased region" description="Polar residues" evidence="16">
    <location>
        <begin position="987"/>
        <end position="997"/>
    </location>
</feature>
<evidence type="ECO:0000256" key="10">
    <source>
        <dbReference type="ARBA" id="ARBA00022694"/>
    </source>
</evidence>
<protein>
    <recommendedName>
        <fullName evidence="6">tRNA wybutosine-synthesizing protein 4</fullName>
        <ecNumber evidence="5">2.1.1.290</ecNumber>
        <ecNumber evidence="4">2.3.1.231</ecNumber>
    </recommendedName>
    <alternativeName>
        <fullName evidence="13">Leucine carboxyl methyltransferase 2</fullName>
    </alternativeName>
    <alternativeName>
        <fullName evidence="14">tRNA(Phe) (7-(3-amino-3-(methoxycarbonyl)propyl)wyosine(37)-N)-methoxycarbonyltransferase</fullName>
    </alternativeName>
    <alternativeName>
        <fullName evidence="12">tRNA(Phe) (7-(3-amino-3-carboxypropyl)wyosine(37)-O)-methyltransferase</fullName>
    </alternativeName>
</protein>
<keyword evidence="10" id="KW-0819">tRNA processing</keyword>
<evidence type="ECO:0000256" key="11">
    <source>
        <dbReference type="ARBA" id="ARBA00025588"/>
    </source>
</evidence>
<evidence type="ECO:0000256" key="4">
    <source>
        <dbReference type="ARBA" id="ARBA00012155"/>
    </source>
</evidence>
<evidence type="ECO:0000256" key="9">
    <source>
        <dbReference type="ARBA" id="ARBA00022691"/>
    </source>
</evidence>
<dbReference type="PROSITE" id="PS51184">
    <property type="entry name" value="JMJC"/>
    <property type="match status" value="1"/>
</dbReference>
<dbReference type="Proteomes" id="UP000054342">
    <property type="component" value="Unassembled WGS sequence"/>
</dbReference>
<dbReference type="EC" id="2.3.1.231" evidence="4"/>